<sequence>MAHTVDHTVGGYGTPDKTFAIGLGCDLRHAPSLVYSKGLRLDDAEARTPIGAGCKICERPSCPQRVFPPVTQALRIDETRSTFVPYSSM</sequence>
<dbReference type="Pfam" id="PF09856">
    <property type="entry name" value="ScfRs"/>
    <property type="match status" value="1"/>
</dbReference>
<evidence type="ECO:0000313" key="3">
    <source>
        <dbReference type="Proteomes" id="UP000019849"/>
    </source>
</evidence>
<name>A0A011SS88_9HYPH</name>
<dbReference type="InterPro" id="IPR018653">
    <property type="entry name" value="ScfR_C"/>
</dbReference>
<feature type="domain" description="Short-chain fatty acyl coenzyme A regulators C-terminal" evidence="1">
    <location>
        <begin position="1"/>
        <end position="86"/>
    </location>
</feature>
<dbReference type="HOGENOM" id="CLU_146688_1_0_5"/>
<dbReference type="PATRIC" id="fig|69279.3.peg.4348"/>
<protein>
    <recommendedName>
        <fullName evidence="1">Short-chain fatty acyl coenzyme A regulators C-terminal domain-containing protein</fullName>
    </recommendedName>
</protein>
<dbReference type="STRING" id="69279.BG36_16420"/>
<organism evidence="2 3">
    <name type="scientific">Aquamicrobium defluvii</name>
    <dbReference type="NCBI Taxonomy" id="69279"/>
    <lineage>
        <taxon>Bacteria</taxon>
        <taxon>Pseudomonadati</taxon>
        <taxon>Pseudomonadota</taxon>
        <taxon>Alphaproteobacteria</taxon>
        <taxon>Hyphomicrobiales</taxon>
        <taxon>Phyllobacteriaceae</taxon>
        <taxon>Aquamicrobium</taxon>
    </lineage>
</organism>
<dbReference type="AlphaFoldDB" id="A0A011SS88"/>
<dbReference type="eggNOG" id="COG3800">
    <property type="taxonomic scope" value="Bacteria"/>
</dbReference>
<gene>
    <name evidence="2" type="ORF">BG36_16420</name>
</gene>
<evidence type="ECO:0000313" key="2">
    <source>
        <dbReference type="EMBL" id="EXL02019.1"/>
    </source>
</evidence>
<accession>A0A011SS88</accession>
<comment type="caution">
    <text evidence="2">The sequence shown here is derived from an EMBL/GenBank/DDBJ whole genome shotgun (WGS) entry which is preliminary data.</text>
</comment>
<reference evidence="2 3" key="1">
    <citation type="submission" date="2014-02" db="EMBL/GenBank/DDBJ databases">
        <title>Aquamicrobium defluvii Genome sequencing.</title>
        <authorList>
            <person name="Wang X."/>
        </authorList>
    </citation>
    <scope>NUCLEOTIDE SEQUENCE [LARGE SCALE GENOMIC DNA]</scope>
    <source>
        <strain evidence="2 3">W13Z1</strain>
    </source>
</reference>
<proteinExistence type="predicted"/>
<evidence type="ECO:0000259" key="1">
    <source>
        <dbReference type="Pfam" id="PF09856"/>
    </source>
</evidence>
<dbReference type="EMBL" id="JENY01000035">
    <property type="protein sequence ID" value="EXL02019.1"/>
    <property type="molecule type" value="Genomic_DNA"/>
</dbReference>
<dbReference type="Proteomes" id="UP000019849">
    <property type="component" value="Unassembled WGS sequence"/>
</dbReference>